<evidence type="ECO:0000256" key="1">
    <source>
        <dbReference type="ARBA" id="ARBA00012513"/>
    </source>
</evidence>
<dbReference type="CDD" id="cd14014">
    <property type="entry name" value="STKc_PknB_like"/>
    <property type="match status" value="1"/>
</dbReference>
<evidence type="ECO:0000313" key="10">
    <source>
        <dbReference type="EMBL" id="MQS09949.1"/>
    </source>
</evidence>
<dbReference type="EC" id="2.7.11.1" evidence="1"/>
<dbReference type="GO" id="GO:0005524">
    <property type="term" value="F:ATP binding"/>
    <property type="evidence" value="ECO:0007669"/>
    <property type="project" value="UniProtKB-UniRule"/>
</dbReference>
<dbReference type="PROSITE" id="PS00107">
    <property type="entry name" value="PROTEIN_KINASE_ATP"/>
    <property type="match status" value="1"/>
</dbReference>
<keyword evidence="2" id="KW-0723">Serine/threonine-protein kinase</keyword>
<dbReference type="SMART" id="SM00220">
    <property type="entry name" value="S_TKc"/>
    <property type="match status" value="1"/>
</dbReference>
<feature type="region of interest" description="Disordered" evidence="8">
    <location>
        <begin position="281"/>
        <end position="389"/>
    </location>
</feature>
<reference evidence="10" key="1">
    <citation type="submission" date="2019-10" db="EMBL/GenBank/DDBJ databases">
        <title>Streptomyces sp. nov., a novel actinobacterium isolated from alkaline environment.</title>
        <authorList>
            <person name="Golinska P."/>
        </authorList>
    </citation>
    <scope>NUCLEOTIDE SEQUENCE</scope>
    <source>
        <strain evidence="10">IF17</strain>
    </source>
</reference>
<dbReference type="Gene3D" id="1.10.510.10">
    <property type="entry name" value="Transferase(Phosphotransferase) domain 1"/>
    <property type="match status" value="1"/>
</dbReference>
<keyword evidence="6 7" id="KW-0067">ATP-binding</keyword>
<dbReference type="Gene3D" id="3.30.200.20">
    <property type="entry name" value="Phosphorylase Kinase, domain 1"/>
    <property type="match status" value="1"/>
</dbReference>
<feature type="compositionally biased region" description="Pro residues" evidence="8">
    <location>
        <begin position="354"/>
        <end position="375"/>
    </location>
</feature>
<keyword evidence="5 10" id="KW-0418">Kinase</keyword>
<keyword evidence="4 7" id="KW-0547">Nucleotide-binding</keyword>
<evidence type="ECO:0000256" key="6">
    <source>
        <dbReference type="ARBA" id="ARBA00022840"/>
    </source>
</evidence>
<dbReference type="RefSeq" id="WP_153427436.1">
    <property type="nucleotide sequence ID" value="NZ_VJYJ02001097.1"/>
</dbReference>
<dbReference type="PROSITE" id="PS50011">
    <property type="entry name" value="PROTEIN_KINASE_DOM"/>
    <property type="match status" value="1"/>
</dbReference>
<dbReference type="Pfam" id="PF00069">
    <property type="entry name" value="Pkinase"/>
    <property type="match status" value="1"/>
</dbReference>
<feature type="binding site" evidence="7">
    <location>
        <position position="40"/>
    </location>
    <ligand>
        <name>ATP</name>
        <dbReference type="ChEBI" id="CHEBI:30616"/>
    </ligand>
</feature>
<feature type="compositionally biased region" description="Low complexity" evidence="8">
    <location>
        <begin position="376"/>
        <end position="389"/>
    </location>
</feature>
<dbReference type="InterPro" id="IPR017441">
    <property type="entry name" value="Protein_kinase_ATP_BS"/>
</dbReference>
<dbReference type="AlphaFoldDB" id="A0A646IGT5"/>
<evidence type="ECO:0000256" key="8">
    <source>
        <dbReference type="SAM" id="MobiDB-lite"/>
    </source>
</evidence>
<name>A0A646IGT5_9ACTN</name>
<feature type="domain" description="Protein kinase" evidence="9">
    <location>
        <begin position="11"/>
        <end position="299"/>
    </location>
</feature>
<dbReference type="SUPFAM" id="SSF56112">
    <property type="entry name" value="Protein kinase-like (PK-like)"/>
    <property type="match status" value="1"/>
</dbReference>
<dbReference type="PANTHER" id="PTHR43289:SF6">
    <property type="entry name" value="SERINE_THREONINE-PROTEIN KINASE NEKL-3"/>
    <property type="match status" value="1"/>
</dbReference>
<evidence type="ECO:0000256" key="5">
    <source>
        <dbReference type="ARBA" id="ARBA00022777"/>
    </source>
</evidence>
<accession>A0A646IGT5</accession>
<evidence type="ECO:0000259" key="9">
    <source>
        <dbReference type="PROSITE" id="PS50011"/>
    </source>
</evidence>
<dbReference type="OrthoDB" id="9762169at2"/>
<sequence length="389" mass="42043">MTDPGLIHGRYELLEQVGRGGMGRVWRARDRTLDRRVAVKCFRPDGGPGEDPGAPHPLRERFRREARLAAGLQHHNITVVHDFGEHDGLLYLVMEFLDGRNLGELLTDRAGAPLPHGEVADIARQVAAALDHTRCRGIVHRDLKPTNIVRLTDGTVKVCDFGIARPARDIDPGARLTVTGMAMGTPHYMSPEQISGGTVDPRSDLYSLGCVLYELATGSPPFAYDDPWAVLVGHRDAVPEPPHRLRPDLPLGLERLILDLLAKVPDHRPLDTVDRATRLIGRAAPSRPPVRRLIRHPGAGSPRGEATTPSGGARLHPTASSRRPDHSGPPGPRPGPSGRYPVPGPSDFGDPAPAVRPEPVGPPTPAPLPRRPLPSPSRRSGGFPGREST</sequence>
<comment type="caution">
    <text evidence="10">The sequence shown here is derived from an EMBL/GenBank/DDBJ whole genome shotgun (WGS) entry which is preliminary data.</text>
</comment>
<proteinExistence type="predicted"/>
<evidence type="ECO:0000256" key="7">
    <source>
        <dbReference type="PROSITE-ProRule" id="PRU10141"/>
    </source>
</evidence>
<dbReference type="EMBL" id="VJYJ02001097">
    <property type="protein sequence ID" value="MQS09949.1"/>
    <property type="molecule type" value="Genomic_DNA"/>
</dbReference>
<dbReference type="GO" id="GO:0004674">
    <property type="term" value="F:protein serine/threonine kinase activity"/>
    <property type="evidence" value="ECO:0007669"/>
    <property type="project" value="UniProtKB-KW"/>
</dbReference>
<evidence type="ECO:0000256" key="3">
    <source>
        <dbReference type="ARBA" id="ARBA00022679"/>
    </source>
</evidence>
<evidence type="ECO:0000256" key="4">
    <source>
        <dbReference type="ARBA" id="ARBA00022741"/>
    </source>
</evidence>
<organism evidence="10">
    <name type="scientific">Streptomyces alkaliphilus</name>
    <dbReference type="NCBI Taxonomy" id="1472722"/>
    <lineage>
        <taxon>Bacteria</taxon>
        <taxon>Bacillati</taxon>
        <taxon>Actinomycetota</taxon>
        <taxon>Actinomycetes</taxon>
        <taxon>Kitasatosporales</taxon>
        <taxon>Streptomycetaceae</taxon>
        <taxon>Streptomyces</taxon>
    </lineage>
</organism>
<feature type="non-terminal residue" evidence="10">
    <location>
        <position position="389"/>
    </location>
</feature>
<gene>
    <name evidence="10" type="ORF">FNX48_023105</name>
</gene>
<evidence type="ECO:0000256" key="2">
    <source>
        <dbReference type="ARBA" id="ARBA00022527"/>
    </source>
</evidence>
<keyword evidence="3" id="KW-0808">Transferase</keyword>
<dbReference type="Proteomes" id="UP000315516">
    <property type="component" value="Unassembled WGS sequence"/>
</dbReference>
<dbReference type="InterPro" id="IPR011009">
    <property type="entry name" value="Kinase-like_dom_sf"/>
</dbReference>
<protein>
    <recommendedName>
        <fullName evidence="1">non-specific serine/threonine protein kinase</fullName>
        <ecNumber evidence="1">2.7.11.1</ecNumber>
    </recommendedName>
</protein>
<dbReference type="InterPro" id="IPR000719">
    <property type="entry name" value="Prot_kinase_dom"/>
</dbReference>
<dbReference type="PANTHER" id="PTHR43289">
    <property type="entry name" value="MITOGEN-ACTIVATED PROTEIN KINASE KINASE KINASE 20-RELATED"/>
    <property type="match status" value="1"/>
</dbReference>